<sequence>MFSGTSKNETQQGKQKEVGVRGALDSTTARMLNIPTNKKPDAGQAKLLEYIRNTFDLSDFTPMNSTYGPISGMAEWERLIRAHALDLLRIKDTGVFVGASPDDTSQTDLE</sequence>
<evidence type="ECO:0000313" key="2">
    <source>
        <dbReference type="EMBL" id="KAK9816102.1"/>
    </source>
</evidence>
<evidence type="ECO:0000313" key="3">
    <source>
        <dbReference type="Proteomes" id="UP001438707"/>
    </source>
</evidence>
<feature type="compositionally biased region" description="Polar residues" evidence="1">
    <location>
        <begin position="1"/>
        <end position="13"/>
    </location>
</feature>
<evidence type="ECO:0000256" key="1">
    <source>
        <dbReference type="SAM" id="MobiDB-lite"/>
    </source>
</evidence>
<proteinExistence type="predicted"/>
<name>A0AAW1Q733_9CHLO</name>
<protein>
    <submittedName>
        <fullName evidence="2">Uncharacterized protein</fullName>
    </submittedName>
</protein>
<organism evidence="2 3">
    <name type="scientific">Apatococcus lobatus</name>
    <dbReference type="NCBI Taxonomy" id="904363"/>
    <lineage>
        <taxon>Eukaryota</taxon>
        <taxon>Viridiplantae</taxon>
        <taxon>Chlorophyta</taxon>
        <taxon>core chlorophytes</taxon>
        <taxon>Trebouxiophyceae</taxon>
        <taxon>Chlorellales</taxon>
        <taxon>Chlorellaceae</taxon>
        <taxon>Apatococcus</taxon>
    </lineage>
</organism>
<dbReference type="AlphaFoldDB" id="A0AAW1Q733"/>
<comment type="caution">
    <text evidence="2">The sequence shown here is derived from an EMBL/GenBank/DDBJ whole genome shotgun (WGS) entry which is preliminary data.</text>
</comment>
<keyword evidence="3" id="KW-1185">Reference proteome</keyword>
<dbReference type="EMBL" id="JALJOS010000091">
    <property type="protein sequence ID" value="KAK9816102.1"/>
    <property type="molecule type" value="Genomic_DNA"/>
</dbReference>
<gene>
    <name evidence="2" type="ORF">WJX74_003195</name>
</gene>
<accession>A0AAW1Q733</accession>
<reference evidence="2 3" key="1">
    <citation type="journal article" date="2024" name="Nat. Commun.">
        <title>Phylogenomics reveals the evolutionary origins of lichenization in chlorophyte algae.</title>
        <authorList>
            <person name="Puginier C."/>
            <person name="Libourel C."/>
            <person name="Otte J."/>
            <person name="Skaloud P."/>
            <person name="Haon M."/>
            <person name="Grisel S."/>
            <person name="Petersen M."/>
            <person name="Berrin J.G."/>
            <person name="Delaux P.M."/>
            <person name="Dal Grande F."/>
            <person name="Keller J."/>
        </authorList>
    </citation>
    <scope>NUCLEOTIDE SEQUENCE [LARGE SCALE GENOMIC DNA]</scope>
    <source>
        <strain evidence="2 3">SAG 2145</strain>
    </source>
</reference>
<feature type="region of interest" description="Disordered" evidence="1">
    <location>
        <begin position="1"/>
        <end position="24"/>
    </location>
</feature>
<dbReference type="Proteomes" id="UP001438707">
    <property type="component" value="Unassembled WGS sequence"/>
</dbReference>